<dbReference type="InterPro" id="IPR036264">
    <property type="entry name" value="Bact_exopeptidase_dim_dom"/>
</dbReference>
<evidence type="ECO:0000256" key="2">
    <source>
        <dbReference type="ARBA" id="ARBA00006247"/>
    </source>
</evidence>
<keyword evidence="4" id="KW-0378">Hydrolase</keyword>
<evidence type="ECO:0000256" key="3">
    <source>
        <dbReference type="ARBA" id="ARBA00022723"/>
    </source>
</evidence>
<dbReference type="PANTHER" id="PTHR43808">
    <property type="entry name" value="ACETYLORNITHINE DEACETYLASE"/>
    <property type="match status" value="1"/>
</dbReference>
<protein>
    <submittedName>
        <fullName evidence="7">Peptidase</fullName>
    </submittedName>
</protein>
<dbReference type="InterPro" id="IPR002933">
    <property type="entry name" value="Peptidase_M20"/>
</dbReference>
<dbReference type="SUPFAM" id="SSF53187">
    <property type="entry name" value="Zn-dependent exopeptidases"/>
    <property type="match status" value="1"/>
</dbReference>
<organism evidence="7 8">
    <name type="scientific">Corynebacterium striatum</name>
    <dbReference type="NCBI Taxonomy" id="43770"/>
    <lineage>
        <taxon>Bacteria</taxon>
        <taxon>Bacillati</taxon>
        <taxon>Actinomycetota</taxon>
        <taxon>Actinomycetes</taxon>
        <taxon>Mycobacteriales</taxon>
        <taxon>Corynebacteriaceae</taxon>
        <taxon>Corynebacterium</taxon>
    </lineage>
</organism>
<dbReference type="GO" id="GO:0016787">
    <property type="term" value="F:hydrolase activity"/>
    <property type="evidence" value="ECO:0007669"/>
    <property type="project" value="UniProtKB-KW"/>
</dbReference>
<dbReference type="Pfam" id="PF07687">
    <property type="entry name" value="M20_dimer"/>
    <property type="match status" value="1"/>
</dbReference>
<dbReference type="Gene3D" id="1.10.150.900">
    <property type="match status" value="1"/>
</dbReference>
<dbReference type="InterPro" id="IPR011650">
    <property type="entry name" value="Peptidase_M20_dimer"/>
</dbReference>
<dbReference type="Gene3D" id="3.40.630.10">
    <property type="entry name" value="Zn peptidases"/>
    <property type="match status" value="1"/>
</dbReference>
<dbReference type="SUPFAM" id="SSF55031">
    <property type="entry name" value="Bacterial exopeptidase dimerisation domain"/>
    <property type="match status" value="1"/>
</dbReference>
<evidence type="ECO:0000256" key="1">
    <source>
        <dbReference type="ARBA" id="ARBA00001947"/>
    </source>
</evidence>
<dbReference type="InterPro" id="IPR050072">
    <property type="entry name" value="Peptidase_M20A"/>
</dbReference>
<keyword evidence="5" id="KW-0862">Zinc</keyword>
<dbReference type="Pfam" id="PF01546">
    <property type="entry name" value="Peptidase_M20"/>
    <property type="match status" value="1"/>
</dbReference>
<dbReference type="PANTHER" id="PTHR43808:SF8">
    <property type="entry name" value="PEPTIDASE M20 DIMERISATION DOMAIN-CONTAINING PROTEIN"/>
    <property type="match status" value="1"/>
</dbReference>
<gene>
    <name evidence="7" type="ORF">Cst04h_25110</name>
</gene>
<dbReference type="Gene3D" id="3.30.70.360">
    <property type="match status" value="1"/>
</dbReference>
<name>A0AAQ1TUL3_CORST</name>
<reference evidence="7 8" key="1">
    <citation type="submission" date="2019-06" db="EMBL/GenBank/DDBJ databases">
        <title>Draft genome sequence of Corynebacterium striatum NBRC 15291.</title>
        <authorList>
            <person name="Miura T."/>
            <person name="Furukawa M."/>
            <person name="Shimamura M."/>
            <person name="Ohyama Y."/>
            <person name="Yamazoe A."/>
            <person name="Kawasaki H."/>
        </authorList>
    </citation>
    <scope>NUCLEOTIDE SEQUENCE [LARGE SCALE GENOMIC DNA]</scope>
    <source>
        <strain evidence="7 8">NBRC 15291</strain>
    </source>
</reference>
<dbReference type="Proteomes" id="UP000315234">
    <property type="component" value="Unassembled WGS sequence"/>
</dbReference>
<comment type="caution">
    <text evidence="7">The sequence shown here is derived from an EMBL/GenBank/DDBJ whole genome shotgun (WGS) entry which is preliminary data.</text>
</comment>
<sequence length="445" mass="47674">MGLFNDTLELLQGLIRNRCINDGTPGSGHEYRNADLLEEFFEGSGAQVERFEPEPGRVSIAFTVPGSNPTAEPLTMLGHLDVVPVDEDKWTHDPFGAEVVDGVLYGRGVYDMLFITASQAAATRETARRAQAGNPPQGTVTFVGLADEESGGRLGARWISENRPDAFSWKNCLSETGGSHLPVRDGSDALVINVGEKGIFQRRLHATGDTGHGSLPYGKSSSILTLAEAARRVGALAMPPAYDHVWSWFVEAFHFDPDTTAALVDGSAGDATYETFGELAAFAHSFSHTNIAFTGIHGGSAINVIPSKAYLNLDIRAHPTDTADSVDAALIAALGDMADEIRIEHLNNETPSASPAEGPLWDAMAATFGEFFPEASVVPIYASGGSDLRFARRMGGVGYGFALHARARDLASANNELHSHDECLHLEDLDLTVKAYDALVQRFCG</sequence>
<dbReference type="GO" id="GO:0046872">
    <property type="term" value="F:metal ion binding"/>
    <property type="evidence" value="ECO:0007669"/>
    <property type="project" value="UniProtKB-KW"/>
</dbReference>
<accession>A0AAQ1TUL3</accession>
<feature type="domain" description="Peptidase M20 dimerisation" evidence="6">
    <location>
        <begin position="194"/>
        <end position="338"/>
    </location>
</feature>
<keyword evidence="3" id="KW-0479">Metal-binding</keyword>
<dbReference type="RefSeq" id="WP_005528268.1">
    <property type="nucleotide sequence ID" value="NZ_BJLD01000003.1"/>
</dbReference>
<evidence type="ECO:0000256" key="5">
    <source>
        <dbReference type="ARBA" id="ARBA00022833"/>
    </source>
</evidence>
<evidence type="ECO:0000256" key="4">
    <source>
        <dbReference type="ARBA" id="ARBA00022801"/>
    </source>
</evidence>
<comment type="similarity">
    <text evidence="2">Belongs to the peptidase M20A family.</text>
</comment>
<proteinExistence type="inferred from homology"/>
<dbReference type="AlphaFoldDB" id="A0AAQ1TUL3"/>
<comment type="cofactor">
    <cofactor evidence="1">
        <name>Zn(2+)</name>
        <dbReference type="ChEBI" id="CHEBI:29105"/>
    </cofactor>
</comment>
<evidence type="ECO:0000313" key="7">
    <source>
        <dbReference type="EMBL" id="GEA44341.1"/>
    </source>
</evidence>
<dbReference type="EMBL" id="BJLD01000003">
    <property type="protein sequence ID" value="GEA44341.1"/>
    <property type="molecule type" value="Genomic_DNA"/>
</dbReference>
<evidence type="ECO:0000313" key="8">
    <source>
        <dbReference type="Proteomes" id="UP000315234"/>
    </source>
</evidence>
<evidence type="ECO:0000259" key="6">
    <source>
        <dbReference type="Pfam" id="PF07687"/>
    </source>
</evidence>